<sequence>MLAKRYLLVLAVTFFGTIDASAFYGHEYASDLGTNRSLVRLKRDEESCSYNEYECSDGLCVRAQADCNGNFECADGSDETFALCRTRSCNKAQFRCNYGACIDKGDVCNGRRDCVDNSDELGSKCTGEEWIVGGQFKCRSGQLIPEKGRCDGVADCKDGSDESVAACVGLVCQPEQFQCGYGGCVEGAAKCNGTAECRDGTDELLEVCGKITLVQTSDLNNSTTEVKVIKCALPQQPENGVYRIVSETNLNDADYVYLEYACYPGFKLVGEVKVLCWRGAWPELPHCVQTCPLARHDSVEYQCTDEDADVLRSCGPEEPEGAIARPKCKQHYYSPVELPYMRCSGGAWSSGPICAPECGTLTVKLTPLVLGGEVARFGDVPWHIGIYRKEDSSDQYQQICGGSLISNTVVLSAAHCFWDERYRRLEDVARFALAAGKLYRAWYNPKDEHYAQKSNVSKIVVPRLYRGLELDYHHDIAAVIASQPFQYKLYVRPVCLDFRADFCAEQLKDGSYGKAAGWGLTTEFRGSESQELKMIDLPYVDEETCLDQTSKAYLHYYVYDKICAGSLEGEALCRGDSGGGLSFASNISGVERYYLRGIASTSPLLKDRVSCNVNSLTSFTSVIKEQGAGLRAQPSP</sequence>
<feature type="non-terminal residue" evidence="7">
    <location>
        <position position="636"/>
    </location>
</feature>
<dbReference type="SUPFAM" id="SSF57424">
    <property type="entry name" value="LDL receptor-like module"/>
    <property type="match status" value="4"/>
</dbReference>
<dbReference type="PROSITE" id="PS00134">
    <property type="entry name" value="TRYPSIN_HIS"/>
    <property type="match status" value="1"/>
</dbReference>
<dbReference type="PROSITE" id="PS50240">
    <property type="entry name" value="TRYPSIN_DOM"/>
    <property type="match status" value="1"/>
</dbReference>
<dbReference type="Pfam" id="PF00089">
    <property type="entry name" value="Trypsin"/>
    <property type="match status" value="1"/>
</dbReference>
<feature type="chain" id="PRO_5047163504" description="Modular serine protease" evidence="4">
    <location>
        <begin position="23"/>
        <end position="636"/>
    </location>
</feature>
<dbReference type="InterPro" id="IPR000436">
    <property type="entry name" value="Sushi_SCR_CCP_dom"/>
</dbReference>
<feature type="domain" description="Sushi" evidence="6">
    <location>
        <begin position="229"/>
        <end position="289"/>
    </location>
</feature>
<evidence type="ECO:0008006" key="9">
    <source>
        <dbReference type="Google" id="ProtNLM"/>
    </source>
</evidence>
<dbReference type="InterPro" id="IPR001254">
    <property type="entry name" value="Trypsin_dom"/>
</dbReference>
<gene>
    <name evidence="7" type="ORF">IPOD504_LOCUS11934</name>
</gene>
<dbReference type="InterPro" id="IPR002172">
    <property type="entry name" value="LDrepeatLR_classA_rpt"/>
</dbReference>
<dbReference type="Gene3D" id="2.40.10.10">
    <property type="entry name" value="Trypsin-like serine proteases"/>
    <property type="match status" value="1"/>
</dbReference>
<keyword evidence="1 2" id="KW-1015">Disulfide bond</keyword>
<dbReference type="CDD" id="cd00112">
    <property type="entry name" value="LDLa"/>
    <property type="match status" value="4"/>
</dbReference>
<dbReference type="PROSITE" id="PS01209">
    <property type="entry name" value="LDLRA_1"/>
    <property type="match status" value="2"/>
</dbReference>
<dbReference type="PROSITE" id="PS50923">
    <property type="entry name" value="SUSHI"/>
    <property type="match status" value="1"/>
</dbReference>
<dbReference type="Proteomes" id="UP000837857">
    <property type="component" value="Chromosome 29"/>
</dbReference>
<evidence type="ECO:0000256" key="3">
    <source>
        <dbReference type="PROSITE-ProRule" id="PRU00302"/>
    </source>
</evidence>
<keyword evidence="4" id="KW-0732">Signal</keyword>
<feature type="disulfide bond" evidence="2">
    <location>
        <begin position="89"/>
        <end position="101"/>
    </location>
</feature>
<keyword evidence="3" id="KW-0768">Sushi</keyword>
<feature type="disulfide bond" evidence="2">
    <location>
        <begin position="55"/>
        <end position="73"/>
    </location>
</feature>
<dbReference type="SUPFAM" id="SSF57535">
    <property type="entry name" value="Complement control module/SCR domain"/>
    <property type="match status" value="1"/>
</dbReference>
<name>A0ABN8IN50_9NEOP</name>
<feature type="disulfide bond" evidence="2">
    <location>
        <begin position="179"/>
        <end position="197"/>
    </location>
</feature>
<keyword evidence="8" id="KW-1185">Reference proteome</keyword>
<reference evidence="7" key="1">
    <citation type="submission" date="2022-03" db="EMBL/GenBank/DDBJ databases">
        <authorList>
            <person name="Martin H S."/>
        </authorList>
    </citation>
    <scope>NUCLEOTIDE SEQUENCE</scope>
</reference>
<evidence type="ECO:0000259" key="5">
    <source>
        <dbReference type="PROSITE" id="PS50240"/>
    </source>
</evidence>
<protein>
    <recommendedName>
        <fullName evidence="9">Modular serine protease</fullName>
    </recommendedName>
</protein>
<feature type="disulfide bond" evidence="2">
    <location>
        <begin position="96"/>
        <end position="114"/>
    </location>
</feature>
<organism evidence="7 8">
    <name type="scientific">Iphiclides podalirius</name>
    <name type="common">scarce swallowtail</name>
    <dbReference type="NCBI Taxonomy" id="110791"/>
    <lineage>
        <taxon>Eukaryota</taxon>
        <taxon>Metazoa</taxon>
        <taxon>Ecdysozoa</taxon>
        <taxon>Arthropoda</taxon>
        <taxon>Hexapoda</taxon>
        <taxon>Insecta</taxon>
        <taxon>Pterygota</taxon>
        <taxon>Neoptera</taxon>
        <taxon>Endopterygota</taxon>
        <taxon>Lepidoptera</taxon>
        <taxon>Glossata</taxon>
        <taxon>Ditrysia</taxon>
        <taxon>Papilionoidea</taxon>
        <taxon>Papilionidae</taxon>
        <taxon>Papilioninae</taxon>
        <taxon>Iphiclides</taxon>
    </lineage>
</organism>
<dbReference type="PRINTS" id="PR00261">
    <property type="entry name" value="LDLRECEPTOR"/>
</dbReference>
<dbReference type="Pfam" id="PF00057">
    <property type="entry name" value="Ldl_recept_a"/>
    <property type="match status" value="4"/>
</dbReference>
<evidence type="ECO:0000259" key="6">
    <source>
        <dbReference type="PROSITE" id="PS50923"/>
    </source>
</evidence>
<dbReference type="InterPro" id="IPR036055">
    <property type="entry name" value="LDL_receptor-like_sf"/>
</dbReference>
<feature type="signal peptide" evidence="4">
    <location>
        <begin position="1"/>
        <end position="22"/>
    </location>
</feature>
<dbReference type="Gene3D" id="4.10.400.10">
    <property type="entry name" value="Low-density Lipoprotein Receptor"/>
    <property type="match status" value="4"/>
</dbReference>
<dbReference type="PANTHER" id="PTHR24252">
    <property type="entry name" value="ACROSIN-RELATED"/>
    <property type="match status" value="1"/>
</dbReference>
<comment type="caution">
    <text evidence="3">Lacks conserved residue(s) required for the propagation of feature annotation.</text>
</comment>
<feature type="disulfide bond" evidence="2">
    <location>
        <begin position="48"/>
        <end position="60"/>
    </location>
</feature>
<dbReference type="InterPro" id="IPR018114">
    <property type="entry name" value="TRYPSIN_HIS"/>
</dbReference>
<dbReference type="SUPFAM" id="SSF50494">
    <property type="entry name" value="Trypsin-like serine proteases"/>
    <property type="match status" value="1"/>
</dbReference>
<dbReference type="SMART" id="SM00192">
    <property type="entry name" value="LDLa"/>
    <property type="match status" value="4"/>
</dbReference>
<dbReference type="CDD" id="cd00190">
    <property type="entry name" value="Tryp_SPc"/>
    <property type="match status" value="1"/>
</dbReference>
<evidence type="ECO:0000256" key="2">
    <source>
        <dbReference type="PROSITE-ProRule" id="PRU00124"/>
    </source>
</evidence>
<dbReference type="SMART" id="SM00032">
    <property type="entry name" value="CCP"/>
    <property type="match status" value="2"/>
</dbReference>
<feature type="disulfide bond" evidence="2">
    <location>
        <begin position="172"/>
        <end position="184"/>
    </location>
</feature>
<accession>A0ABN8IN50</accession>
<dbReference type="InterPro" id="IPR023415">
    <property type="entry name" value="LDLR_class-A_CS"/>
</dbReference>
<feature type="disulfide bond" evidence="2">
    <location>
        <begin position="138"/>
        <end position="156"/>
    </location>
</feature>
<dbReference type="InterPro" id="IPR035976">
    <property type="entry name" value="Sushi/SCR/CCP_sf"/>
</dbReference>
<dbReference type="Gene3D" id="2.10.70.10">
    <property type="entry name" value="Complement Module, domain 1"/>
    <property type="match status" value="1"/>
</dbReference>
<dbReference type="InterPro" id="IPR043504">
    <property type="entry name" value="Peptidase_S1_PA_chymotrypsin"/>
</dbReference>
<evidence type="ECO:0000313" key="8">
    <source>
        <dbReference type="Proteomes" id="UP000837857"/>
    </source>
</evidence>
<dbReference type="PROSITE" id="PS50068">
    <property type="entry name" value="LDLRA_2"/>
    <property type="match status" value="4"/>
</dbReference>
<dbReference type="PANTHER" id="PTHR24252:SF7">
    <property type="entry name" value="HYALIN"/>
    <property type="match status" value="1"/>
</dbReference>
<evidence type="ECO:0000313" key="7">
    <source>
        <dbReference type="EMBL" id="CAH2062389.1"/>
    </source>
</evidence>
<evidence type="ECO:0000256" key="1">
    <source>
        <dbReference type="ARBA" id="ARBA00023157"/>
    </source>
</evidence>
<dbReference type="SMART" id="SM00020">
    <property type="entry name" value="Tryp_SPc"/>
    <property type="match status" value="1"/>
</dbReference>
<dbReference type="InterPro" id="IPR009003">
    <property type="entry name" value="Peptidase_S1_PA"/>
</dbReference>
<evidence type="ECO:0000256" key="4">
    <source>
        <dbReference type="SAM" id="SignalP"/>
    </source>
</evidence>
<dbReference type="CDD" id="cd00033">
    <property type="entry name" value="CCP"/>
    <property type="match status" value="1"/>
</dbReference>
<dbReference type="EMBL" id="OW152841">
    <property type="protein sequence ID" value="CAH2062389.1"/>
    <property type="molecule type" value="Genomic_DNA"/>
</dbReference>
<feature type="domain" description="Peptidase S1" evidence="5">
    <location>
        <begin position="369"/>
        <end position="628"/>
    </location>
</feature>
<proteinExistence type="predicted"/>